<dbReference type="InterPro" id="IPR012338">
    <property type="entry name" value="Beta-lactam/transpept-like"/>
</dbReference>
<accession>A0A1X6YNK2</accession>
<dbReference type="InterPro" id="IPR001466">
    <property type="entry name" value="Beta-lactam-related"/>
</dbReference>
<reference evidence="2 3" key="1">
    <citation type="submission" date="2017-03" db="EMBL/GenBank/DDBJ databases">
        <authorList>
            <person name="Afonso C.L."/>
            <person name="Miller P.J."/>
            <person name="Scott M.A."/>
            <person name="Spackman E."/>
            <person name="Goraichik I."/>
            <person name="Dimitrov K.M."/>
            <person name="Suarez D.L."/>
            <person name="Swayne D.E."/>
        </authorList>
    </citation>
    <scope>NUCLEOTIDE SEQUENCE [LARGE SCALE GENOMIC DNA]</scope>
    <source>
        <strain evidence="2 3">CECT 7450</strain>
    </source>
</reference>
<feature type="domain" description="Beta-lactamase-related" evidence="1">
    <location>
        <begin position="23"/>
        <end position="294"/>
    </location>
</feature>
<dbReference type="InterPro" id="IPR050789">
    <property type="entry name" value="Diverse_Enzym_Activities"/>
</dbReference>
<name>A0A1X6YNK2_9RHOB</name>
<dbReference type="OrthoDB" id="9814204at2"/>
<proteinExistence type="predicted"/>
<dbReference type="PANTHER" id="PTHR43283">
    <property type="entry name" value="BETA-LACTAMASE-RELATED"/>
    <property type="match status" value="1"/>
</dbReference>
<dbReference type="Gene3D" id="3.40.710.10">
    <property type="entry name" value="DD-peptidase/beta-lactamase superfamily"/>
    <property type="match status" value="1"/>
</dbReference>
<protein>
    <submittedName>
        <fullName evidence="2">Penicillin-binding protein 4</fullName>
    </submittedName>
</protein>
<evidence type="ECO:0000313" key="3">
    <source>
        <dbReference type="Proteomes" id="UP000193061"/>
    </source>
</evidence>
<dbReference type="RefSeq" id="WP_085804597.1">
    <property type="nucleotide sequence ID" value="NZ_FWFX01000002.1"/>
</dbReference>
<sequence>MSVQTIHSHWVNVTGHEGSSGSDTALFPYWSFTKTVIAICALKLVEQGDLDLDAPILEHPYTLRQLLQHTSGLGDYGSLPEYHQAVAAQDTPWPCFKILEMVTAKGPLFPPNKGWAYSNVGYMLARKALEQSTGKSLGAIISELISAPLGLHSVILAETRAQFSTLHWPAAASYDPRWVYHGCLIGNARDATRLLHALFQGHVLKPASLEMMLDRIDLGGPLPNRPWVTAGYALGLMSGDTGPTGRAIGHSGAGPFCVNAVYHFPDRKTPITVACFTDGSHEAPAEYEAVRIASGAI</sequence>
<dbReference type="SUPFAM" id="SSF56601">
    <property type="entry name" value="beta-lactamase/transpeptidase-like"/>
    <property type="match status" value="1"/>
</dbReference>
<dbReference type="Pfam" id="PF00144">
    <property type="entry name" value="Beta-lactamase"/>
    <property type="match status" value="1"/>
</dbReference>
<dbReference type="EMBL" id="FWFX01000002">
    <property type="protein sequence ID" value="SLN25866.1"/>
    <property type="molecule type" value="Genomic_DNA"/>
</dbReference>
<evidence type="ECO:0000313" key="2">
    <source>
        <dbReference type="EMBL" id="SLN25866.1"/>
    </source>
</evidence>
<evidence type="ECO:0000259" key="1">
    <source>
        <dbReference type="Pfam" id="PF00144"/>
    </source>
</evidence>
<organism evidence="2 3">
    <name type="scientific">Roseovarius albus</name>
    <dbReference type="NCBI Taxonomy" id="1247867"/>
    <lineage>
        <taxon>Bacteria</taxon>
        <taxon>Pseudomonadati</taxon>
        <taxon>Pseudomonadota</taxon>
        <taxon>Alphaproteobacteria</taxon>
        <taxon>Rhodobacterales</taxon>
        <taxon>Roseobacteraceae</taxon>
        <taxon>Roseovarius</taxon>
    </lineage>
</organism>
<keyword evidence="3" id="KW-1185">Reference proteome</keyword>
<gene>
    <name evidence="2" type="primary">pbpE</name>
    <name evidence="2" type="ORF">ROA7450_01075</name>
</gene>
<dbReference type="AlphaFoldDB" id="A0A1X6YNK2"/>
<dbReference type="Proteomes" id="UP000193061">
    <property type="component" value="Unassembled WGS sequence"/>
</dbReference>